<evidence type="ECO:0000259" key="1">
    <source>
        <dbReference type="Pfam" id="PF01890"/>
    </source>
</evidence>
<dbReference type="SUPFAM" id="SSF159664">
    <property type="entry name" value="CobE/GbiG C-terminal domain-like"/>
    <property type="match status" value="1"/>
</dbReference>
<dbReference type="NCBIfam" id="NF004466">
    <property type="entry name" value="PRK05788.1-4"/>
    <property type="match status" value="1"/>
</dbReference>
<dbReference type="InterPro" id="IPR021744">
    <property type="entry name" value="CbiG_N"/>
</dbReference>
<feature type="domain" description="CobE/GbiG C-terminal" evidence="1">
    <location>
        <begin position="208"/>
        <end position="327"/>
    </location>
</feature>
<dbReference type="KEGG" id="str:Sterm_1014"/>
<proteinExistence type="predicted"/>
<dbReference type="GO" id="GO:0009236">
    <property type="term" value="P:cobalamin biosynthetic process"/>
    <property type="evidence" value="ECO:0007669"/>
    <property type="project" value="InterPro"/>
</dbReference>
<dbReference type="Pfam" id="PF11761">
    <property type="entry name" value="CbiG_mid"/>
    <property type="match status" value="1"/>
</dbReference>
<dbReference type="Pfam" id="PF11760">
    <property type="entry name" value="CbiG_N"/>
    <property type="match status" value="1"/>
</dbReference>
<evidence type="ECO:0000313" key="4">
    <source>
        <dbReference type="EMBL" id="ACZ07882.1"/>
    </source>
</evidence>
<dbReference type="PANTHER" id="PTHR37477">
    <property type="entry name" value="COBALT-PRECORRIN-5A HYDROLASE"/>
    <property type="match status" value="1"/>
</dbReference>
<dbReference type="Gene3D" id="3.40.50.11220">
    <property type="match status" value="1"/>
</dbReference>
<evidence type="ECO:0000313" key="5">
    <source>
        <dbReference type="Proteomes" id="UP000000845"/>
    </source>
</evidence>
<organism evidence="4 5">
    <name type="scientific">Sebaldella termitidis (strain ATCC 33386 / NCTC 11300)</name>
    <dbReference type="NCBI Taxonomy" id="526218"/>
    <lineage>
        <taxon>Bacteria</taxon>
        <taxon>Fusobacteriati</taxon>
        <taxon>Fusobacteriota</taxon>
        <taxon>Fusobacteriia</taxon>
        <taxon>Fusobacteriales</taxon>
        <taxon>Leptotrichiaceae</taxon>
        <taxon>Sebaldella</taxon>
    </lineage>
</organism>
<reference evidence="5" key="1">
    <citation type="submission" date="2009-09" db="EMBL/GenBank/DDBJ databases">
        <title>The complete chromosome of Sebaldella termitidis ATCC 33386.</title>
        <authorList>
            <consortium name="US DOE Joint Genome Institute (JGI-PGF)"/>
            <person name="Lucas S."/>
            <person name="Copeland A."/>
            <person name="Lapidus A."/>
            <person name="Glavina del Rio T."/>
            <person name="Dalin E."/>
            <person name="Tice H."/>
            <person name="Bruce D."/>
            <person name="Goodwin L."/>
            <person name="Pitluck S."/>
            <person name="Kyrpides N."/>
            <person name="Mavromatis K."/>
            <person name="Ivanova N."/>
            <person name="Mikhailova N."/>
            <person name="Sims D."/>
            <person name="Meincke L."/>
            <person name="Brettin T."/>
            <person name="Detter J.C."/>
            <person name="Han C."/>
            <person name="Larimer F."/>
            <person name="Land M."/>
            <person name="Hauser L."/>
            <person name="Markowitz V."/>
            <person name="Cheng J.F."/>
            <person name="Hugenholtz P."/>
            <person name="Woyke T."/>
            <person name="Wu D."/>
            <person name="Eisen J.A."/>
        </authorList>
    </citation>
    <scope>NUCLEOTIDE SEQUENCE [LARGE SCALE GENOMIC DNA]</scope>
    <source>
        <strain evidence="5">ATCC 33386 / NCTC 11300</strain>
    </source>
</reference>
<reference evidence="4 5" key="2">
    <citation type="journal article" date="2010" name="Stand. Genomic Sci.">
        <title>Complete genome sequence of Sebaldella termitidis type strain (NCTC 11300).</title>
        <authorList>
            <person name="Harmon-Smith M."/>
            <person name="Celia L."/>
            <person name="Chertkov O."/>
            <person name="Lapidus A."/>
            <person name="Copeland A."/>
            <person name="Glavina Del Rio T."/>
            <person name="Nolan M."/>
            <person name="Lucas S."/>
            <person name="Tice H."/>
            <person name="Cheng J.F."/>
            <person name="Han C."/>
            <person name="Detter J.C."/>
            <person name="Bruce D."/>
            <person name="Goodwin L."/>
            <person name="Pitluck S."/>
            <person name="Pati A."/>
            <person name="Liolios K."/>
            <person name="Ivanova N."/>
            <person name="Mavromatis K."/>
            <person name="Mikhailova N."/>
            <person name="Chen A."/>
            <person name="Palaniappan K."/>
            <person name="Land M."/>
            <person name="Hauser L."/>
            <person name="Chang Y.J."/>
            <person name="Jeffries C.D."/>
            <person name="Brettin T."/>
            <person name="Goker M."/>
            <person name="Beck B."/>
            <person name="Bristow J."/>
            <person name="Eisen J.A."/>
            <person name="Markowitz V."/>
            <person name="Hugenholtz P."/>
            <person name="Kyrpides N.C."/>
            <person name="Klenk H.P."/>
            <person name="Chen F."/>
        </authorList>
    </citation>
    <scope>NUCLEOTIDE SEQUENCE [LARGE SCALE GENOMIC DNA]</scope>
    <source>
        <strain evidence="5">ATCC 33386 / NCTC 11300</strain>
    </source>
</reference>
<evidence type="ECO:0000259" key="3">
    <source>
        <dbReference type="Pfam" id="PF11761"/>
    </source>
</evidence>
<dbReference type="EMBL" id="CP001739">
    <property type="protein sequence ID" value="ACZ07882.1"/>
    <property type="molecule type" value="Genomic_DNA"/>
</dbReference>
<dbReference type="Proteomes" id="UP000000845">
    <property type="component" value="Chromosome"/>
</dbReference>
<dbReference type="InterPro" id="IPR038029">
    <property type="entry name" value="GbiG_N_sf"/>
</dbReference>
<evidence type="ECO:0000259" key="2">
    <source>
        <dbReference type="Pfam" id="PF11760"/>
    </source>
</evidence>
<dbReference type="Pfam" id="PF01890">
    <property type="entry name" value="CbiG_C"/>
    <property type="match status" value="1"/>
</dbReference>
<dbReference type="eggNOG" id="COG2073">
    <property type="taxonomic scope" value="Bacteria"/>
</dbReference>
<gene>
    <name evidence="4" type="ordered locus">Sterm_1014</name>
</gene>
<dbReference type="AlphaFoldDB" id="D1AFJ7"/>
<dbReference type="InterPro" id="IPR052553">
    <property type="entry name" value="CbiG_hydrolase"/>
</dbReference>
<dbReference type="InterPro" id="IPR036518">
    <property type="entry name" value="CobE/GbiG_C_sf"/>
</dbReference>
<protein>
    <submittedName>
        <fullName evidence="4">Cobalamin (Vitamin B12) biosynthesis CbiG protein</fullName>
    </submittedName>
</protein>
<sequence>MKTAVYCVSKNALKLAEKIKTDKRYDTDLYISKRIAEYTEKQDYVIIQGTLKETVKETFNIYDLHVFITAAGIAVRVIDGLPDSKAKDPAVLVADEQGKFIISLLSGHLGGANEECRYLAEMLGSIPVITTASDAGGKIAVDTLSQKLNAGLSDLEGAKKVTALIVNGEKVKLILPENITQKDENVSGAIVVSNRKNIEISKIIPRNIIIGIGCKRNTDKAEIIHAVNDALSRYNLESDSVKKGASAWLKEDEKGLLEAFHELGKELVFFSKEEILELEGKIHKESEFVKAQTGVSAVSEPCAYLASEKNGGFIARKLVYNGITISIYEEAL</sequence>
<dbReference type="InterPro" id="IPR002750">
    <property type="entry name" value="CobE/GbiG_C"/>
</dbReference>
<dbReference type="HOGENOM" id="CLU_028397_0_0_0"/>
<dbReference type="InterPro" id="IPR021745">
    <property type="entry name" value="CbiG_mid"/>
</dbReference>
<keyword evidence="5" id="KW-1185">Reference proteome</keyword>
<dbReference type="PANTHER" id="PTHR37477:SF1">
    <property type="entry name" value="COBALT-PRECORRIN-5A HYDROLASE"/>
    <property type="match status" value="1"/>
</dbReference>
<dbReference type="SUPFAM" id="SSF159672">
    <property type="entry name" value="CbiG N-terminal domain-like"/>
    <property type="match status" value="1"/>
</dbReference>
<accession>D1AFJ7</accession>
<feature type="domain" description="Cobalamin biosynthesis central region" evidence="3">
    <location>
        <begin position="139"/>
        <end position="196"/>
    </location>
</feature>
<dbReference type="Gene3D" id="3.30.420.180">
    <property type="entry name" value="CobE/GbiG C-terminal domain"/>
    <property type="match status" value="1"/>
</dbReference>
<dbReference type="STRING" id="526218.Sterm_1014"/>
<feature type="domain" description="Cobalamin synthesis G N-terminal" evidence="2">
    <location>
        <begin position="54"/>
        <end position="134"/>
    </location>
</feature>
<name>D1AFJ7_SEBTE</name>
<dbReference type="RefSeq" id="WP_012860478.1">
    <property type="nucleotide sequence ID" value="NC_013517.1"/>
</dbReference>